<gene>
    <name evidence="3" type="ORF">CPPG_00211</name>
</gene>
<reference evidence="3 4" key="1">
    <citation type="submission" date="2010-11" db="EMBL/GenBank/DDBJ databases">
        <title>The Genome Sequence of Cyanophage P-RSM1.</title>
        <authorList>
            <consortium name="The Broad Institute Genome Sequencing Platform"/>
            <person name="Henn M.R."/>
            <person name="Sullivan M.S."/>
            <person name="Osburne M.S."/>
            <person name="Levin J."/>
            <person name="Malboeuf C."/>
            <person name="Casali M."/>
            <person name="Russ C."/>
            <person name="Lennon N."/>
            <person name="Chapman S.B."/>
            <person name="Erlich R."/>
            <person name="Young S.K."/>
            <person name="Yandava C."/>
            <person name="Zeng Q."/>
            <person name="Alvarado L."/>
            <person name="Anderson S."/>
            <person name="Berlin A."/>
            <person name="Chen Z."/>
            <person name="Freedman E."/>
            <person name="Gellesch M."/>
            <person name="Goldberg J."/>
            <person name="Green L."/>
            <person name="Griggs A."/>
            <person name="Gujja S."/>
            <person name="Heilman E.R."/>
            <person name="Heiman D."/>
            <person name="Hollinger A."/>
            <person name="Howarth C."/>
            <person name="Larson L."/>
            <person name="Mehta T."/>
            <person name="Pearson M."/>
            <person name="Roberts A."/>
            <person name="Ryan E."/>
            <person name="Saif S."/>
            <person name="Shea T."/>
            <person name="Shenoy N."/>
            <person name="Sisk P."/>
            <person name="Stolte C."/>
            <person name="Sykes S."/>
            <person name="White J."/>
            <person name="Yu Q."/>
            <person name="Coleman M.L."/>
            <person name="Huang K.H."/>
            <person name="Weigele P.R."/>
            <person name="DeFrancesco A.S."/>
            <person name="Kern S.E."/>
            <person name="Thompson L.R."/>
            <person name="Fu R."/>
            <person name="Hombeck B."/>
            <person name="Chisholm S.W."/>
            <person name="Haas B."/>
            <person name="Nusbaum C."/>
            <person name="Birren B."/>
        </authorList>
    </citation>
    <scope>NUCLEOTIDE SEQUENCE [LARGE SCALE GENOMIC DNA]</scope>
    <source>
        <strain evidence="3 4">P-RSM1</strain>
    </source>
</reference>
<evidence type="ECO:0000313" key="4">
    <source>
        <dbReference type="Proteomes" id="UP000201235"/>
    </source>
</evidence>
<feature type="domain" description="YHYH" evidence="2">
    <location>
        <begin position="691"/>
        <end position="735"/>
    </location>
</feature>
<evidence type="ECO:0000259" key="2">
    <source>
        <dbReference type="Pfam" id="PF14240"/>
    </source>
</evidence>
<protein>
    <recommendedName>
        <fullName evidence="2">YHYH domain-containing protein</fullName>
    </recommendedName>
</protein>
<proteinExistence type="predicted"/>
<feature type="domain" description="YHYH" evidence="2">
    <location>
        <begin position="509"/>
        <end position="562"/>
    </location>
</feature>
<feature type="compositionally biased region" description="Basic and acidic residues" evidence="1">
    <location>
        <begin position="140"/>
        <end position="149"/>
    </location>
</feature>
<dbReference type="KEGG" id="vg:15312181"/>
<evidence type="ECO:0000313" key="3">
    <source>
        <dbReference type="EMBL" id="AGH26527.1"/>
    </source>
</evidence>
<feature type="region of interest" description="Disordered" evidence="1">
    <location>
        <begin position="126"/>
        <end position="149"/>
    </location>
</feature>
<dbReference type="Proteomes" id="UP000201235">
    <property type="component" value="Segment"/>
</dbReference>
<sequence>MARTVPGTGASIEPIFDEVFGVRAVKVLNGGSNYDPADPPRLTITGCGTPDVEALLYPIIDADSGRITHVRVLNRGRGYDPLRLQIIPEQETPNVVNSFNINKIWQTHPNSPTSGAFTGTTDRLRIQSDNHPKPSQLYQTERRPGGSGDIVDRTFDQTFVYRGGKDVPNPGTRSLHPNKATGILANGGLLHTPDWGLAGGALPNFPIDVVKYDYVKGNNQYDAFIDNNAYYYHTSKTINEFKLPLGVFEWGDLEVFTWNVKVEFDNVMLTVDQIDETLGQIEVGRIVDEISGSGRGEISKIVRNNLGVITRIYLRQLTGDAFANGDLCLGSNGFKFRVNADPITFPFGVFYIDFGPDAHEFGSFTPGQYYFAPQDIKVQKNYLIIWNQSDSTNTQSPGHPMQFSTTADGTLNGGTLYYSSTGASTAPATDYENEYQAIFIMSADETNRIYYYCKLHRYMSGYAGDEGYMTLDTTAEEEDEVNMNNYYVEDFFGTEAAGTKDLSRHVDGHSKIIGMSFDGYPIYGPYGYNSSGAVARETSSFRLRTTAELQGARPIVNTASTVTYTVTVANGEFAFNGSSPEFLNLYRGKTYIFNQNDSTNDGSNHILISTQTDGWHSSNPVVVGDTSVLYSGNGISYWIDGSSVPYQQYLSGFNGATTREIRFTVPVDAPGVLYLFSYINSGYGLRLVNDGYILGDLTSDYIYDASVGTLDEYNGKFAVTPEYPNGTYAYFMTEDGSGNPTFPYAIGPRYYGAPLFEGDTVPAQPDTFPTLSTGDVVLASNGSVAYVKMTKKGDNYFGPAKAKILGGEGSGAVGTPIVQTVTGLSLLNQGRSYATPPTLIFEGGGGQGAQGAAEIDTLGKVTSVNIVDPGEFYQEEPYVLISGGGGIGAKAEATISQGVITGINITDPGEGYTSPPNVIFTKLVNLKRKTRARQAFNSSAIYLTGLVKNVTANDTDIYVDSTDAYPGSGQIILNKETITYTSKSAGRFTGLTRGVNFNYDQRVILDTIQNLPDGTSNYKFNVGDRVIRRVENANNKVAKVYDFNPATRELLVTFEVDELAFIDGGRPSTEDAIVQFDAGVAASSGAGVLPHTIIEVTGTNITTFTVPIGTIQDRDFQDIAENDGAGDGIPDLSNANTDYANQISLDGGIFSSLYGIEETQGGTNTTLFQVGDSIKDADIPFKYATVVEAGGLADGVAHPAVLNITLDVAGGNGLNFSTNEVVTGAISGVRGTVVSWIPSTGVLTVNNIIPFNTGNVNIGIGGLLYEFSQNSSIIDFIIANPGTNYTGVPTIAIENTGDIQATGTVVMTTAGDQVASITINNGGYGIPQTVDGTYNLHPTVTFTNASGDTTGANAAAQAVLGGENLTGNGGASYRIKSIEYSTVVRS</sequence>
<dbReference type="InterPro" id="IPR025924">
    <property type="entry name" value="YHYH_dom"/>
</dbReference>
<organism evidence="3 4">
    <name type="scientific">Cyanophage P-RSM1</name>
    <dbReference type="NCBI Taxonomy" id="536444"/>
    <lineage>
        <taxon>Viruses</taxon>
        <taxon>Duplodnaviria</taxon>
        <taxon>Heunggongvirae</taxon>
        <taxon>Uroviricota</taxon>
        <taxon>Caudoviricetes</taxon>
        <taxon>Pantevenvirales</taxon>
        <taxon>Kyanoviridae</taxon>
        <taxon>Emcearvirus</taxon>
        <taxon>Emcearvirus gerard</taxon>
    </lineage>
</organism>
<name>M4QHZ0_9CAUD</name>
<dbReference type="RefSeq" id="YP_007877762.1">
    <property type="nucleotide sequence ID" value="NC_021071.1"/>
</dbReference>
<dbReference type="Pfam" id="PF14240">
    <property type="entry name" value="YHYH"/>
    <property type="match status" value="2"/>
</dbReference>
<accession>M4QHZ0</accession>
<keyword evidence="4" id="KW-1185">Reference proteome</keyword>
<dbReference type="EMBL" id="HQ634175">
    <property type="protein sequence ID" value="AGH26527.1"/>
    <property type="molecule type" value="Genomic_DNA"/>
</dbReference>
<evidence type="ECO:0000256" key="1">
    <source>
        <dbReference type="SAM" id="MobiDB-lite"/>
    </source>
</evidence>
<dbReference type="GeneID" id="15312181"/>